<dbReference type="RefSeq" id="WP_013560241.1">
    <property type="nucleotide sequence ID" value="NC_014960.1"/>
</dbReference>
<feature type="transmembrane region" description="Helical" evidence="1">
    <location>
        <begin position="325"/>
        <end position="342"/>
    </location>
</feature>
<dbReference type="STRING" id="926569.ANT_18380"/>
<feature type="transmembrane region" description="Helical" evidence="1">
    <location>
        <begin position="255"/>
        <end position="279"/>
    </location>
</feature>
<evidence type="ECO:0000313" key="2">
    <source>
        <dbReference type="EMBL" id="BAJ63864.1"/>
    </source>
</evidence>
<feature type="transmembrane region" description="Helical" evidence="1">
    <location>
        <begin position="95"/>
        <end position="117"/>
    </location>
</feature>
<evidence type="ECO:0000313" key="3">
    <source>
        <dbReference type="Proteomes" id="UP000008922"/>
    </source>
</evidence>
<protein>
    <submittedName>
        <fullName evidence="2">Hypothetical membrane protein</fullName>
    </submittedName>
</protein>
<name>E8N600_ANATU</name>
<feature type="transmembrane region" description="Helical" evidence="1">
    <location>
        <begin position="167"/>
        <end position="189"/>
    </location>
</feature>
<feature type="transmembrane region" description="Helical" evidence="1">
    <location>
        <begin position="129"/>
        <end position="147"/>
    </location>
</feature>
<accession>E8N600</accession>
<keyword evidence="1" id="KW-0472">Membrane</keyword>
<sequence length="525" mass="59486">MERRKILFLALFVIFFTTLPYLVGYLRQSEEWRYTGLLIAAEDGNSYLAKMLLGASGDWLFRTPYTAYPQKGFLAFFPYILLGKLTSPPGQYSQLIALFHLFRVGGIVFCIWATYRFVSGYFSKFRDRFLAVVLATLGGGLGFVYLLGGSSLWGGGLPLEFYSPETFGFLSFLAIPHLLWARGFLFWGLTKYFHENLGESFGGGVKAGAIWNLTGLMQPFTIVVGWAVLAIHVMIEILYFTLQKNRPFKFQPLFWIKRAVGVGLVSSPFVIYTFVSFRVDPFLKQWEKQNIILSPAFGDYLLAYGILLPLALLGVWRWIRESDVAKRFIISWVLFFPVLAYAPYNLQRRLPEGVFVALSILAVTGFSTLSGKLRSLAKVWLALGGISSLLLVGGGVLTLLNPAPPLYYSADEQDLFHSMQACVPRSSVVLADWDLSNLLPAHVPVRVIIGHGPESLRAIPLKQAVETFFKGAMDEQEVRRFLRNEHVDYLIVRNRASVFSNWQQEPFLKLMYRNPSFELYQVIEP</sequence>
<keyword evidence="3" id="KW-1185">Reference proteome</keyword>
<dbReference type="Proteomes" id="UP000008922">
    <property type="component" value="Chromosome"/>
</dbReference>
<reference evidence="2 3" key="1">
    <citation type="submission" date="2010-12" db="EMBL/GenBank/DDBJ databases">
        <title>Whole genome sequence of Anaerolinea thermophila UNI-1.</title>
        <authorList>
            <person name="Narita-Yamada S."/>
            <person name="Kishi E."/>
            <person name="Watanabe Y."/>
            <person name="Takasaki K."/>
            <person name="Ankai A."/>
            <person name="Oguchi A."/>
            <person name="Fukui S."/>
            <person name="Takahashi M."/>
            <person name="Yashiro I."/>
            <person name="Hosoyama A."/>
            <person name="Sekiguchi Y."/>
            <person name="Hanada S."/>
            <person name="Fujita N."/>
        </authorList>
    </citation>
    <scope>NUCLEOTIDE SEQUENCE [LARGE SCALE GENOMIC DNA]</scope>
    <source>
        <strain evidence="3">DSM 14523 / JCM 11388 / NBRC 100420 / UNI-1</strain>
    </source>
</reference>
<keyword evidence="1" id="KW-0812">Transmembrane</keyword>
<feature type="transmembrane region" description="Helical" evidence="1">
    <location>
        <begin position="210"/>
        <end position="235"/>
    </location>
</feature>
<dbReference type="HOGENOM" id="CLU_518432_0_0_0"/>
<dbReference type="eggNOG" id="COG1287">
    <property type="taxonomic scope" value="Bacteria"/>
</dbReference>
<dbReference type="EMBL" id="AP012029">
    <property type="protein sequence ID" value="BAJ63864.1"/>
    <property type="molecule type" value="Genomic_DNA"/>
</dbReference>
<feature type="transmembrane region" description="Helical" evidence="1">
    <location>
        <begin position="300"/>
        <end position="319"/>
    </location>
</feature>
<dbReference type="InParanoid" id="E8N600"/>
<feature type="transmembrane region" description="Helical" evidence="1">
    <location>
        <begin position="7"/>
        <end position="26"/>
    </location>
</feature>
<feature type="transmembrane region" description="Helical" evidence="1">
    <location>
        <begin position="354"/>
        <end position="373"/>
    </location>
</feature>
<dbReference type="AlphaFoldDB" id="E8N600"/>
<keyword evidence="1" id="KW-1133">Transmembrane helix</keyword>
<feature type="transmembrane region" description="Helical" evidence="1">
    <location>
        <begin position="379"/>
        <end position="400"/>
    </location>
</feature>
<gene>
    <name evidence="2" type="ordered locus">ANT_18380</name>
</gene>
<evidence type="ECO:0000256" key="1">
    <source>
        <dbReference type="SAM" id="Phobius"/>
    </source>
</evidence>
<dbReference type="KEGG" id="atm:ANT_18380"/>
<organism evidence="2 3">
    <name type="scientific">Anaerolinea thermophila (strain DSM 14523 / JCM 11388 / NBRC 100420 / UNI-1)</name>
    <dbReference type="NCBI Taxonomy" id="926569"/>
    <lineage>
        <taxon>Bacteria</taxon>
        <taxon>Bacillati</taxon>
        <taxon>Chloroflexota</taxon>
        <taxon>Anaerolineae</taxon>
        <taxon>Anaerolineales</taxon>
        <taxon>Anaerolineaceae</taxon>
        <taxon>Anaerolinea</taxon>
    </lineage>
</organism>
<proteinExistence type="predicted"/>
<dbReference type="OrthoDB" id="155036at2"/>